<dbReference type="Proteomes" id="UP000317648">
    <property type="component" value="Chromosome"/>
</dbReference>
<name>A0A518DT52_9BACT</name>
<proteinExistence type="predicted"/>
<keyword evidence="3" id="KW-1185">Reference proteome</keyword>
<feature type="region of interest" description="Disordered" evidence="1">
    <location>
        <begin position="1"/>
        <end position="20"/>
    </location>
</feature>
<sequence length="204" mass="22381">MRQSNPLSWLISNQDGTGERPTVTNTAVKMGVSAPSLRRRQELPRLRGRSGIRKLFDRVRLAGCLLSGLTHRPSRRNRVAGRVSPSGPHTTVRAGPHTAVQRRNSVRAASNVRETGSVLAAATTASLCNSRIRLKAGCSTSARAVRPGRDNEPVVSGPTSSERYRSASSERSPRNEFTDGSSLDFMVRSFPSRLAFEDRYYDLC</sequence>
<evidence type="ECO:0000313" key="3">
    <source>
        <dbReference type="Proteomes" id="UP000317648"/>
    </source>
</evidence>
<dbReference type="AlphaFoldDB" id="A0A518DT52"/>
<organism evidence="2 3">
    <name type="scientific">Lignipirellula cremea</name>
    <dbReference type="NCBI Taxonomy" id="2528010"/>
    <lineage>
        <taxon>Bacteria</taxon>
        <taxon>Pseudomonadati</taxon>
        <taxon>Planctomycetota</taxon>
        <taxon>Planctomycetia</taxon>
        <taxon>Pirellulales</taxon>
        <taxon>Pirellulaceae</taxon>
        <taxon>Lignipirellula</taxon>
    </lineage>
</organism>
<evidence type="ECO:0000256" key="1">
    <source>
        <dbReference type="SAM" id="MobiDB-lite"/>
    </source>
</evidence>
<protein>
    <submittedName>
        <fullName evidence="2">Uncharacterized protein</fullName>
    </submittedName>
</protein>
<gene>
    <name evidence="2" type="ORF">Pla8534_28320</name>
</gene>
<reference evidence="2 3" key="1">
    <citation type="submission" date="2019-02" db="EMBL/GenBank/DDBJ databases">
        <title>Deep-cultivation of Planctomycetes and their phenomic and genomic characterization uncovers novel biology.</title>
        <authorList>
            <person name="Wiegand S."/>
            <person name="Jogler M."/>
            <person name="Boedeker C."/>
            <person name="Pinto D."/>
            <person name="Vollmers J."/>
            <person name="Rivas-Marin E."/>
            <person name="Kohn T."/>
            <person name="Peeters S.H."/>
            <person name="Heuer A."/>
            <person name="Rast P."/>
            <person name="Oberbeckmann S."/>
            <person name="Bunk B."/>
            <person name="Jeske O."/>
            <person name="Meyerdierks A."/>
            <person name="Storesund J.E."/>
            <person name="Kallscheuer N."/>
            <person name="Luecker S."/>
            <person name="Lage O.M."/>
            <person name="Pohl T."/>
            <person name="Merkel B.J."/>
            <person name="Hornburger P."/>
            <person name="Mueller R.-W."/>
            <person name="Bruemmer F."/>
            <person name="Labrenz M."/>
            <person name="Spormann A.M."/>
            <person name="Op den Camp H."/>
            <person name="Overmann J."/>
            <person name="Amann R."/>
            <person name="Jetten M.S.M."/>
            <person name="Mascher T."/>
            <person name="Medema M.H."/>
            <person name="Devos D.P."/>
            <person name="Kaster A.-K."/>
            <person name="Ovreas L."/>
            <person name="Rohde M."/>
            <person name="Galperin M.Y."/>
            <person name="Jogler C."/>
        </authorList>
    </citation>
    <scope>NUCLEOTIDE SEQUENCE [LARGE SCALE GENOMIC DNA]</scope>
    <source>
        <strain evidence="2 3">Pla85_3_4</strain>
    </source>
</reference>
<dbReference type="KEGG" id="lcre:Pla8534_28320"/>
<dbReference type="EMBL" id="CP036433">
    <property type="protein sequence ID" value="QDU95021.1"/>
    <property type="molecule type" value="Genomic_DNA"/>
</dbReference>
<accession>A0A518DT52</accession>
<evidence type="ECO:0000313" key="2">
    <source>
        <dbReference type="EMBL" id="QDU95021.1"/>
    </source>
</evidence>
<feature type="region of interest" description="Disordered" evidence="1">
    <location>
        <begin position="143"/>
        <end position="181"/>
    </location>
</feature>
<feature type="region of interest" description="Disordered" evidence="1">
    <location>
        <begin position="76"/>
        <end position="98"/>
    </location>
</feature>